<proteinExistence type="predicted"/>
<protein>
    <submittedName>
        <fullName evidence="1">Uncharacterized protein</fullName>
    </submittedName>
</protein>
<name>A0A3M2QXA0_9HYPO</name>
<reference evidence="1 2" key="1">
    <citation type="submission" date="2017-06" db="EMBL/GenBank/DDBJ databases">
        <title>Comparative genomic analysis of Ambrosia Fusariam Clade fungi.</title>
        <authorList>
            <person name="Stajich J.E."/>
            <person name="Carrillo J."/>
            <person name="Kijimoto T."/>
            <person name="Eskalen A."/>
            <person name="O'Donnell K."/>
            <person name="Kasson M."/>
        </authorList>
    </citation>
    <scope>NUCLEOTIDE SEQUENCE [LARGE SCALE GENOMIC DNA]</scope>
    <source>
        <strain evidence="1">UCR3666</strain>
    </source>
</reference>
<dbReference type="OrthoDB" id="3513679at2759"/>
<comment type="caution">
    <text evidence="1">The sequence shown here is derived from an EMBL/GenBank/DDBJ whole genome shotgun (WGS) entry which is preliminary data.</text>
</comment>
<accession>A0A3M2QXA0</accession>
<keyword evidence="2" id="KW-1185">Reference proteome</keyword>
<evidence type="ECO:0000313" key="1">
    <source>
        <dbReference type="EMBL" id="RMI97520.1"/>
    </source>
</evidence>
<sequence length="359" mass="41124">MYVTEYLKRKAPLPHHKILQEARGQMEIIHRSTSFLLSTSRCPETYCLGPSGTHLRPFSDVRDLSPMHAEDCCNTSVPIYIITNPDGGASFALRYALHNWLYHKWFQPFRSEIEYGKFVAKQFYASRPQVDTPPASLVELTNGLHKRICDQVTAFQREVVNLPRDLSFPGAQFRDQRFYILQPLFRASTIILLAEDFDVRVTDMGKLPVLLTLTGEERGLSQRLSFESIRHHVEEFISETAVQVRLRVAIEFILAQQERETAAFGLWPDPIESTKGLQNGLGVCPESFMRALGWGDEVVVTGPSSTWVDTEVYAGWSRASASEDESFYQYQEKSWRFRQLVQAAGVDYNRNTPQRRYSA</sequence>
<evidence type="ECO:0000313" key="2">
    <source>
        <dbReference type="Proteomes" id="UP000277212"/>
    </source>
</evidence>
<dbReference type="Proteomes" id="UP000277212">
    <property type="component" value="Unassembled WGS sequence"/>
</dbReference>
<dbReference type="AlphaFoldDB" id="A0A3M2QXA0"/>
<organism evidence="1 2">
    <name type="scientific">Fusarium kuroshium</name>
    <dbReference type="NCBI Taxonomy" id="2010991"/>
    <lineage>
        <taxon>Eukaryota</taxon>
        <taxon>Fungi</taxon>
        <taxon>Dikarya</taxon>
        <taxon>Ascomycota</taxon>
        <taxon>Pezizomycotina</taxon>
        <taxon>Sordariomycetes</taxon>
        <taxon>Hypocreomycetidae</taxon>
        <taxon>Hypocreales</taxon>
        <taxon>Nectriaceae</taxon>
        <taxon>Fusarium</taxon>
        <taxon>Fusarium solani species complex</taxon>
    </lineage>
</organism>
<gene>
    <name evidence="1" type="ORF">CDV36_016218</name>
</gene>
<dbReference type="EMBL" id="NKUJ01000830">
    <property type="protein sequence ID" value="RMI97520.1"/>
    <property type="molecule type" value="Genomic_DNA"/>
</dbReference>